<dbReference type="InParanoid" id="K2RHE3"/>
<sequence>IYYNLYSSYILFL</sequence>
<proteinExistence type="predicted"/>
<protein>
    <submittedName>
        <fullName evidence="1">Uncharacterized protein</fullName>
    </submittedName>
</protein>
<dbReference type="HOGENOM" id="CLU_222357_0_0_1"/>
<accession>K2RHE3</accession>
<feature type="non-terminal residue" evidence="1">
    <location>
        <position position="1"/>
    </location>
</feature>
<organism evidence="1 2">
    <name type="scientific">Macrophomina phaseolina (strain MS6)</name>
    <name type="common">Charcoal rot fungus</name>
    <dbReference type="NCBI Taxonomy" id="1126212"/>
    <lineage>
        <taxon>Eukaryota</taxon>
        <taxon>Fungi</taxon>
        <taxon>Dikarya</taxon>
        <taxon>Ascomycota</taxon>
        <taxon>Pezizomycotina</taxon>
        <taxon>Dothideomycetes</taxon>
        <taxon>Dothideomycetes incertae sedis</taxon>
        <taxon>Botryosphaeriales</taxon>
        <taxon>Botryosphaeriaceae</taxon>
        <taxon>Macrophomina</taxon>
    </lineage>
</organism>
<gene>
    <name evidence="1" type="ORF">MPH_13448</name>
</gene>
<evidence type="ECO:0000313" key="1">
    <source>
        <dbReference type="EMBL" id="EKG09504.1"/>
    </source>
</evidence>
<dbReference type="Proteomes" id="UP000007129">
    <property type="component" value="Unassembled WGS sequence"/>
</dbReference>
<evidence type="ECO:0000313" key="2">
    <source>
        <dbReference type="Proteomes" id="UP000007129"/>
    </source>
</evidence>
<reference evidence="1 2" key="1">
    <citation type="journal article" date="2012" name="BMC Genomics">
        <title>Tools to kill: Genome of one of the most destructive plant pathogenic fungi Macrophomina phaseolina.</title>
        <authorList>
            <person name="Islam M.S."/>
            <person name="Haque M.S."/>
            <person name="Islam M.M."/>
            <person name="Emdad E.M."/>
            <person name="Halim A."/>
            <person name="Hossen Q.M.M."/>
            <person name="Hossain M.Z."/>
            <person name="Ahmed B."/>
            <person name="Rahim S."/>
            <person name="Rahman M.S."/>
            <person name="Alam M.M."/>
            <person name="Hou S."/>
            <person name="Wan X."/>
            <person name="Saito J.A."/>
            <person name="Alam M."/>
        </authorList>
    </citation>
    <scope>NUCLEOTIDE SEQUENCE [LARGE SCALE GENOMIC DNA]</scope>
    <source>
        <strain evidence="1 2">MS6</strain>
    </source>
</reference>
<dbReference type="EMBL" id="AHHD01000637">
    <property type="protein sequence ID" value="EKG09504.1"/>
    <property type="molecule type" value="Genomic_DNA"/>
</dbReference>
<comment type="caution">
    <text evidence="1">The sequence shown here is derived from an EMBL/GenBank/DDBJ whole genome shotgun (WGS) entry which is preliminary data.</text>
</comment>
<dbReference type="VEuPathDB" id="FungiDB:MPH_13448"/>
<name>K2RHE3_MACPH</name>
<feature type="non-terminal residue" evidence="1">
    <location>
        <position position="13"/>
    </location>
</feature>